<dbReference type="STRING" id="240176.A8NZG1"/>
<feature type="chain" id="PRO_5002727554" description="Secreted protein" evidence="1">
    <location>
        <begin position="21"/>
        <end position="178"/>
    </location>
</feature>
<protein>
    <recommendedName>
        <fullName evidence="4">Secreted protein</fullName>
    </recommendedName>
</protein>
<gene>
    <name evidence="2" type="ORF">CC1G_08684</name>
</gene>
<dbReference type="KEGG" id="cci:CC1G_08684"/>
<dbReference type="AlphaFoldDB" id="A8NZG1"/>
<evidence type="ECO:0000313" key="3">
    <source>
        <dbReference type="Proteomes" id="UP000001861"/>
    </source>
</evidence>
<sequence length="178" mass="18360">MPSLFKTLAVAFAATAAVVALPADVDDFVPGPGLPSLEELGMTKEDLYKPIPEEVLKSIQAEYGGLTKRYTPTCGSTNRASHADAVACYNYLNGLGTTSCVVPNNAGGAGNINFCKIGSAYWTGSCLAGTCPGSSYCRDVARGGLWVLNNCNVGGQVRGSNAAWGNGNLIVGIQNYGA</sequence>
<keyword evidence="1" id="KW-0732">Signal</keyword>
<evidence type="ECO:0000313" key="2">
    <source>
        <dbReference type="EMBL" id="EAU84143.1"/>
    </source>
</evidence>
<dbReference type="eggNOG" id="ENOG502SSJ2">
    <property type="taxonomic scope" value="Eukaryota"/>
</dbReference>
<proteinExistence type="predicted"/>
<dbReference type="OrthoDB" id="2686356at2759"/>
<feature type="signal peptide" evidence="1">
    <location>
        <begin position="1"/>
        <end position="20"/>
    </location>
</feature>
<accession>A8NZG1</accession>
<dbReference type="InParanoid" id="A8NZG1"/>
<reference evidence="2 3" key="1">
    <citation type="journal article" date="2010" name="Proc. Natl. Acad. Sci. U.S.A.">
        <title>Insights into evolution of multicellular fungi from the assembled chromosomes of the mushroom Coprinopsis cinerea (Coprinus cinereus).</title>
        <authorList>
            <person name="Stajich J.E."/>
            <person name="Wilke S.K."/>
            <person name="Ahren D."/>
            <person name="Au C.H."/>
            <person name="Birren B.W."/>
            <person name="Borodovsky M."/>
            <person name="Burns C."/>
            <person name="Canback B."/>
            <person name="Casselton L.A."/>
            <person name="Cheng C.K."/>
            <person name="Deng J."/>
            <person name="Dietrich F.S."/>
            <person name="Fargo D.C."/>
            <person name="Farman M.L."/>
            <person name="Gathman A.C."/>
            <person name="Goldberg J."/>
            <person name="Guigo R."/>
            <person name="Hoegger P.J."/>
            <person name="Hooker J.B."/>
            <person name="Huggins A."/>
            <person name="James T.Y."/>
            <person name="Kamada T."/>
            <person name="Kilaru S."/>
            <person name="Kodira C."/>
            <person name="Kues U."/>
            <person name="Kupfer D."/>
            <person name="Kwan H.S."/>
            <person name="Lomsadze A."/>
            <person name="Li W."/>
            <person name="Lilly W.W."/>
            <person name="Ma L.J."/>
            <person name="Mackey A.J."/>
            <person name="Manning G."/>
            <person name="Martin F."/>
            <person name="Muraguchi H."/>
            <person name="Natvig D.O."/>
            <person name="Palmerini H."/>
            <person name="Ramesh M.A."/>
            <person name="Rehmeyer C.J."/>
            <person name="Roe B.A."/>
            <person name="Shenoy N."/>
            <person name="Stanke M."/>
            <person name="Ter-Hovhannisyan V."/>
            <person name="Tunlid A."/>
            <person name="Velagapudi R."/>
            <person name="Vision T.J."/>
            <person name="Zeng Q."/>
            <person name="Zolan M.E."/>
            <person name="Pukkila P.J."/>
        </authorList>
    </citation>
    <scope>NUCLEOTIDE SEQUENCE [LARGE SCALE GENOMIC DNA]</scope>
    <source>
        <strain evidence="3">Okayama-7 / 130 / ATCC MYA-4618 / FGSC 9003</strain>
    </source>
</reference>
<dbReference type="OMA" id="CEFENRE"/>
<dbReference type="GeneID" id="6014233"/>
<dbReference type="Proteomes" id="UP000001861">
    <property type="component" value="Unassembled WGS sequence"/>
</dbReference>
<dbReference type="PANTHER" id="PTHR39603:SF1">
    <property type="entry name" value="CYANOVIRIN-N DOMAIN-CONTAINING PROTEIN"/>
    <property type="match status" value="1"/>
</dbReference>
<comment type="caution">
    <text evidence="2">The sequence shown here is derived from an EMBL/GenBank/DDBJ whole genome shotgun (WGS) entry which is preliminary data.</text>
</comment>
<dbReference type="PANTHER" id="PTHR39603">
    <property type="entry name" value="CYANOVIRIN-N DOMAIN-CONTAINING PROTEIN"/>
    <property type="match status" value="1"/>
</dbReference>
<dbReference type="VEuPathDB" id="FungiDB:CC1G_08684"/>
<dbReference type="RefSeq" id="XP_001837671.1">
    <property type="nucleotide sequence ID" value="XM_001837619.1"/>
</dbReference>
<keyword evidence="3" id="KW-1185">Reference proteome</keyword>
<name>A8NZG1_COPC7</name>
<dbReference type="EMBL" id="AACS02000006">
    <property type="protein sequence ID" value="EAU84143.1"/>
    <property type="molecule type" value="Genomic_DNA"/>
</dbReference>
<evidence type="ECO:0000256" key="1">
    <source>
        <dbReference type="SAM" id="SignalP"/>
    </source>
</evidence>
<organism evidence="2 3">
    <name type="scientific">Coprinopsis cinerea (strain Okayama-7 / 130 / ATCC MYA-4618 / FGSC 9003)</name>
    <name type="common">Inky cap fungus</name>
    <name type="synonym">Hormographiella aspergillata</name>
    <dbReference type="NCBI Taxonomy" id="240176"/>
    <lineage>
        <taxon>Eukaryota</taxon>
        <taxon>Fungi</taxon>
        <taxon>Dikarya</taxon>
        <taxon>Basidiomycota</taxon>
        <taxon>Agaricomycotina</taxon>
        <taxon>Agaricomycetes</taxon>
        <taxon>Agaricomycetidae</taxon>
        <taxon>Agaricales</taxon>
        <taxon>Agaricineae</taxon>
        <taxon>Psathyrellaceae</taxon>
        <taxon>Coprinopsis</taxon>
    </lineage>
</organism>
<evidence type="ECO:0008006" key="4">
    <source>
        <dbReference type="Google" id="ProtNLM"/>
    </source>
</evidence>